<keyword evidence="2" id="KW-1185">Reference proteome</keyword>
<comment type="caution">
    <text evidence="1">The sequence shown here is derived from an EMBL/GenBank/DDBJ whole genome shotgun (WGS) entry which is preliminary data.</text>
</comment>
<accession>A0ABR9KKS4</accession>
<organism evidence="1 2">
    <name type="scientific">Nonomuraea africana</name>
    <dbReference type="NCBI Taxonomy" id="46171"/>
    <lineage>
        <taxon>Bacteria</taxon>
        <taxon>Bacillati</taxon>
        <taxon>Actinomycetota</taxon>
        <taxon>Actinomycetes</taxon>
        <taxon>Streptosporangiales</taxon>
        <taxon>Streptosporangiaceae</taxon>
        <taxon>Nonomuraea</taxon>
    </lineage>
</organism>
<name>A0ABR9KKS4_9ACTN</name>
<protein>
    <submittedName>
        <fullName evidence="1">Uncharacterized protein</fullName>
    </submittedName>
</protein>
<gene>
    <name evidence="1" type="ORF">H4W81_004992</name>
</gene>
<evidence type="ECO:0000313" key="2">
    <source>
        <dbReference type="Proteomes" id="UP000661607"/>
    </source>
</evidence>
<dbReference type="Proteomes" id="UP000661607">
    <property type="component" value="Unassembled WGS sequence"/>
</dbReference>
<reference evidence="1 2" key="1">
    <citation type="submission" date="2020-10" db="EMBL/GenBank/DDBJ databases">
        <title>Sequencing the genomes of 1000 actinobacteria strains.</title>
        <authorList>
            <person name="Klenk H.-P."/>
        </authorList>
    </citation>
    <scope>NUCLEOTIDE SEQUENCE [LARGE SCALE GENOMIC DNA]</scope>
    <source>
        <strain evidence="1 2">DSM 43748</strain>
    </source>
</reference>
<evidence type="ECO:0000313" key="1">
    <source>
        <dbReference type="EMBL" id="MBE1562213.1"/>
    </source>
</evidence>
<proteinExistence type="predicted"/>
<dbReference type="EMBL" id="JADBEF010000001">
    <property type="protein sequence ID" value="MBE1562213.1"/>
    <property type="molecule type" value="Genomic_DNA"/>
</dbReference>
<sequence>MTELAASHNMVAEQPGNLADLITRFPASSRKV</sequence>